<gene>
    <name evidence="4" type="ORF">Lnau_1706</name>
</gene>
<dbReference type="SMART" id="SM00147">
    <property type="entry name" value="RasGEF"/>
    <property type="match status" value="1"/>
</dbReference>
<reference evidence="4 5" key="1">
    <citation type="submission" date="2015-11" db="EMBL/GenBank/DDBJ databases">
        <title>Genomic analysis of 38 Legionella species identifies large and diverse effector repertoires.</title>
        <authorList>
            <person name="Burstein D."/>
            <person name="Amaro F."/>
            <person name="Zusman T."/>
            <person name="Lifshitz Z."/>
            <person name="Cohen O."/>
            <person name="Gilbert J.A."/>
            <person name="Pupko T."/>
            <person name="Shuman H.A."/>
            <person name="Segal G."/>
        </authorList>
    </citation>
    <scope>NUCLEOTIDE SEQUENCE [LARGE SCALE GENOMIC DNA]</scope>
    <source>
        <strain evidence="4 5">ATCC 49506</strain>
    </source>
</reference>
<keyword evidence="1" id="KW-0344">Guanine-nucleotide releasing factor</keyword>
<feature type="domain" description="Ras-GEF" evidence="3">
    <location>
        <begin position="169"/>
        <end position="410"/>
    </location>
</feature>
<keyword evidence="5" id="KW-1185">Reference proteome</keyword>
<accession>A0A0W0WWM9</accession>
<evidence type="ECO:0000256" key="2">
    <source>
        <dbReference type="SAM" id="MobiDB-lite"/>
    </source>
</evidence>
<dbReference type="STRING" id="45070.Lnau_1706"/>
<protein>
    <submittedName>
        <fullName evidence="4">RasGEF domain protein</fullName>
    </submittedName>
</protein>
<organism evidence="4 5">
    <name type="scientific">Legionella nautarum</name>
    <dbReference type="NCBI Taxonomy" id="45070"/>
    <lineage>
        <taxon>Bacteria</taxon>
        <taxon>Pseudomonadati</taxon>
        <taxon>Pseudomonadota</taxon>
        <taxon>Gammaproteobacteria</taxon>
        <taxon>Legionellales</taxon>
        <taxon>Legionellaceae</taxon>
        <taxon>Legionella</taxon>
    </lineage>
</organism>
<dbReference type="OrthoDB" id="5649485at2"/>
<name>A0A0W0WWM9_9GAMM</name>
<evidence type="ECO:0000313" key="5">
    <source>
        <dbReference type="Proteomes" id="UP000054725"/>
    </source>
</evidence>
<dbReference type="SUPFAM" id="SSF48366">
    <property type="entry name" value="Ras GEF"/>
    <property type="match status" value="1"/>
</dbReference>
<feature type="compositionally biased region" description="Basic and acidic residues" evidence="2">
    <location>
        <begin position="600"/>
        <end position="613"/>
    </location>
</feature>
<evidence type="ECO:0000313" key="4">
    <source>
        <dbReference type="EMBL" id="KTD36722.1"/>
    </source>
</evidence>
<evidence type="ECO:0000256" key="1">
    <source>
        <dbReference type="ARBA" id="ARBA00022658"/>
    </source>
</evidence>
<feature type="region of interest" description="Disordered" evidence="2">
    <location>
        <begin position="683"/>
        <end position="702"/>
    </location>
</feature>
<sequence>MKRGIKREKKISLAELSNLQKQYMDEYKEQQKYFDKELLEITSLPELERFQKRATKALQVLKNKYEEIQNYVAAPSTNPKQLLPKKTQIEFKKAVPDIKALHEKINERKQEIKTKRDPAKLLKQLKENYRADTFDIKAYNDFLTNPIVKNKVKYNPIFAARVDKLNKKVITRYAHTIAALDQELFLKISTKELFSPPWKPHECPSMAAFTDQNVNLTNYVSSLVLDAESMEQRTLIVERWVWVAYSLYHEHKDLSACQAIITGLSSTEVERLKRTFEGMSLETEEVFDTLKQTMLPLRPPPALNPIMSEKQAVIPSMALIRRDLTYLEDGNHYLEEIESKDERRLEMATRIASGVKMRITIDKLQKERASLLILEDKDTQLDTIFRDMLKNGYAYDQDAYFEKSETLEPIGNDLAPAKSVKFGRVFKPSSSHSSNEPTMQQQIFKELIQDIIPSALNKITFAMDQDYIIDEEKEDSQLEPVKREIEAYIENLTWFLKDEKNSSLVKEGTALLQTLKELDLHQLKTQNLEAQLFVALYKLKIEFGTLSRLNPTSDLIQAIEAEVAKINDLTETYEFSRGFRSSLSAFNVEISTFRQLANKAEGKQEGQENKEASVPDWRSNRSGQDQTSRNRYSLLYSQDIDAGKEGSVSELAEDKKVSSVEQRNKTLQKRYSVLYSQLSSQIIRDTGKDKEPNPEPLFAHCP</sequence>
<dbReference type="GO" id="GO:0005085">
    <property type="term" value="F:guanyl-nucleotide exchange factor activity"/>
    <property type="evidence" value="ECO:0007669"/>
    <property type="project" value="UniProtKB-KW"/>
</dbReference>
<comment type="caution">
    <text evidence="4">The sequence shown here is derived from an EMBL/GenBank/DDBJ whole genome shotgun (WGS) entry which is preliminary data.</text>
</comment>
<evidence type="ECO:0000259" key="3">
    <source>
        <dbReference type="PROSITE" id="PS50009"/>
    </source>
</evidence>
<dbReference type="RefSeq" id="WP_058504691.1">
    <property type="nucleotide sequence ID" value="NZ_CAAAIF010000006.1"/>
</dbReference>
<dbReference type="Gene3D" id="1.10.840.10">
    <property type="entry name" value="Ras guanine-nucleotide exchange factors catalytic domain"/>
    <property type="match status" value="1"/>
</dbReference>
<dbReference type="InterPro" id="IPR023578">
    <property type="entry name" value="Ras_GEF_dom_sf"/>
</dbReference>
<dbReference type="PATRIC" id="fig|45070.6.peg.1787"/>
<dbReference type="InterPro" id="IPR001895">
    <property type="entry name" value="RASGEF_cat_dom"/>
</dbReference>
<proteinExistence type="predicted"/>
<dbReference type="InterPro" id="IPR008937">
    <property type="entry name" value="Ras-like_GEF"/>
</dbReference>
<dbReference type="PROSITE" id="PS50009">
    <property type="entry name" value="RASGEF_CAT"/>
    <property type="match status" value="1"/>
</dbReference>
<dbReference type="EMBL" id="LNYO01000013">
    <property type="protein sequence ID" value="KTD36722.1"/>
    <property type="molecule type" value="Genomic_DNA"/>
</dbReference>
<dbReference type="Proteomes" id="UP000054725">
    <property type="component" value="Unassembled WGS sequence"/>
</dbReference>
<dbReference type="PANTHER" id="PTHR23113:SF99">
    <property type="entry name" value="RASGEF DOMAIN-CONTAINING PROTEIN"/>
    <property type="match status" value="1"/>
</dbReference>
<dbReference type="AlphaFoldDB" id="A0A0W0WWM9"/>
<dbReference type="GO" id="GO:0007264">
    <property type="term" value="P:small GTPase-mediated signal transduction"/>
    <property type="evidence" value="ECO:0007669"/>
    <property type="project" value="InterPro"/>
</dbReference>
<feature type="compositionally biased region" description="Polar residues" evidence="2">
    <location>
        <begin position="620"/>
        <end position="631"/>
    </location>
</feature>
<dbReference type="PANTHER" id="PTHR23113">
    <property type="entry name" value="GUANINE NUCLEOTIDE EXCHANGE FACTOR"/>
    <property type="match status" value="1"/>
</dbReference>
<dbReference type="InterPro" id="IPR036964">
    <property type="entry name" value="RASGEF_cat_dom_sf"/>
</dbReference>
<feature type="region of interest" description="Disordered" evidence="2">
    <location>
        <begin position="599"/>
        <end position="631"/>
    </location>
</feature>
<dbReference type="Pfam" id="PF00617">
    <property type="entry name" value="RasGEF"/>
    <property type="match status" value="1"/>
</dbReference>